<proteinExistence type="predicted"/>
<reference evidence="2 3" key="2">
    <citation type="submission" date="2018-11" db="EMBL/GenBank/DDBJ databases">
        <authorList>
            <consortium name="Pathogen Informatics"/>
        </authorList>
    </citation>
    <scope>NUCLEOTIDE SEQUENCE [LARGE SCALE GENOMIC DNA]</scope>
</reference>
<keyword evidence="3" id="KW-1185">Reference proteome</keyword>
<evidence type="ECO:0000313" key="2">
    <source>
        <dbReference type="EMBL" id="VDK29143.1"/>
    </source>
</evidence>
<protein>
    <submittedName>
        <fullName evidence="4">Pirin_C domain-containing protein</fullName>
    </submittedName>
</protein>
<accession>A0A183CWY2</accession>
<evidence type="ECO:0000313" key="3">
    <source>
        <dbReference type="Proteomes" id="UP000271098"/>
    </source>
</evidence>
<dbReference type="EMBL" id="UYRT01001048">
    <property type="protein sequence ID" value="VDK29143.1"/>
    <property type="molecule type" value="Genomic_DNA"/>
</dbReference>
<evidence type="ECO:0000313" key="4">
    <source>
        <dbReference type="WBParaSite" id="GPUH_0000097301-mRNA-1"/>
    </source>
</evidence>
<evidence type="ECO:0000256" key="1">
    <source>
        <dbReference type="SAM" id="MobiDB-lite"/>
    </source>
</evidence>
<organism evidence="4">
    <name type="scientific">Gongylonema pulchrum</name>
    <dbReference type="NCBI Taxonomy" id="637853"/>
    <lineage>
        <taxon>Eukaryota</taxon>
        <taxon>Metazoa</taxon>
        <taxon>Ecdysozoa</taxon>
        <taxon>Nematoda</taxon>
        <taxon>Chromadorea</taxon>
        <taxon>Rhabditida</taxon>
        <taxon>Spirurina</taxon>
        <taxon>Spiruromorpha</taxon>
        <taxon>Spiruroidea</taxon>
        <taxon>Gongylonematidae</taxon>
        <taxon>Gongylonema</taxon>
    </lineage>
</organism>
<dbReference type="AlphaFoldDB" id="A0A183CWY2"/>
<name>A0A183CWY2_9BILA</name>
<sequence>MYGGRNGTNESWSLQFPATEPPVISSSKATAPVSFGGPLTMIIFGGEAVEATAYFLEADEEIEQNTYLAHWKVQKVVMIKIPHIIACEMV</sequence>
<feature type="compositionally biased region" description="Polar residues" evidence="1">
    <location>
        <begin position="7"/>
        <end position="16"/>
    </location>
</feature>
<reference evidence="4" key="1">
    <citation type="submission" date="2016-06" db="UniProtKB">
        <authorList>
            <consortium name="WormBaseParasite"/>
        </authorList>
    </citation>
    <scope>IDENTIFICATION</scope>
</reference>
<dbReference type="WBParaSite" id="GPUH_0000097301-mRNA-1">
    <property type="protein sequence ID" value="GPUH_0000097301-mRNA-1"/>
    <property type="gene ID" value="GPUH_0000097301"/>
</dbReference>
<dbReference type="Proteomes" id="UP000271098">
    <property type="component" value="Unassembled WGS sequence"/>
</dbReference>
<gene>
    <name evidence="2" type="ORF">GPUH_LOCUS973</name>
</gene>
<feature type="region of interest" description="Disordered" evidence="1">
    <location>
        <begin position="1"/>
        <end position="27"/>
    </location>
</feature>